<dbReference type="PROSITE" id="PS50928">
    <property type="entry name" value="ABC_TM1"/>
    <property type="match status" value="1"/>
</dbReference>
<keyword evidence="5 7" id="KW-1133">Transmembrane helix</keyword>
<keyword evidence="2 7" id="KW-0813">Transport</keyword>
<dbReference type="GO" id="GO:0015416">
    <property type="term" value="F:ABC-type phosphonate transporter activity"/>
    <property type="evidence" value="ECO:0007669"/>
    <property type="project" value="InterPro"/>
</dbReference>
<evidence type="ECO:0000256" key="5">
    <source>
        <dbReference type="ARBA" id="ARBA00022989"/>
    </source>
</evidence>
<evidence type="ECO:0000256" key="3">
    <source>
        <dbReference type="ARBA" id="ARBA00022475"/>
    </source>
</evidence>
<dbReference type="PANTHER" id="PTHR30043">
    <property type="entry name" value="PHOSPHONATES TRANSPORT SYSTEM PERMEASE PROTEIN"/>
    <property type="match status" value="1"/>
</dbReference>
<dbReference type="STRING" id="592010.GCWU000182_001607"/>
<dbReference type="NCBIfam" id="TIGR01097">
    <property type="entry name" value="PhnE"/>
    <property type="match status" value="1"/>
</dbReference>
<dbReference type="Pfam" id="PF00528">
    <property type="entry name" value="BPD_transp_1"/>
    <property type="match status" value="1"/>
</dbReference>
<dbReference type="GO" id="GO:0005886">
    <property type="term" value="C:plasma membrane"/>
    <property type="evidence" value="ECO:0007669"/>
    <property type="project" value="UniProtKB-SubCell"/>
</dbReference>
<evidence type="ECO:0000256" key="7">
    <source>
        <dbReference type="RuleBase" id="RU363032"/>
    </source>
</evidence>
<proteinExistence type="inferred from homology"/>
<keyword evidence="4 7" id="KW-0812">Transmembrane</keyword>
<keyword evidence="10" id="KW-1185">Reference proteome</keyword>
<reference evidence="9" key="1">
    <citation type="submission" date="2013-06" db="EMBL/GenBank/DDBJ databases">
        <authorList>
            <person name="Weinstock G."/>
            <person name="Sodergren E."/>
            <person name="Clifton S."/>
            <person name="Fulton L."/>
            <person name="Fulton B."/>
            <person name="Courtney L."/>
            <person name="Fronick C."/>
            <person name="Harrison M."/>
            <person name="Strong C."/>
            <person name="Farmer C."/>
            <person name="Delahaunty K."/>
            <person name="Markovic C."/>
            <person name="Hall O."/>
            <person name="Minx P."/>
            <person name="Tomlinson C."/>
            <person name="Mitreva M."/>
            <person name="Nelson J."/>
            <person name="Hou S."/>
            <person name="Wollam A."/>
            <person name="Pepin K.H."/>
            <person name="Johnson M."/>
            <person name="Bhonagiri V."/>
            <person name="Nash W.E."/>
            <person name="Warren W."/>
            <person name="Chinwalla A."/>
            <person name="Mardis E.R."/>
            <person name="Wilson R.K."/>
        </authorList>
    </citation>
    <scope>NUCLEOTIDE SEQUENCE [LARGE SCALE GENOMIC DNA]</scope>
    <source>
        <strain evidence="9">ATCC 49176</strain>
    </source>
</reference>
<name>W1Q5C7_ABIDE</name>
<feature type="transmembrane region" description="Helical" evidence="7">
    <location>
        <begin position="30"/>
        <end position="46"/>
    </location>
</feature>
<dbReference type="InterPro" id="IPR005769">
    <property type="entry name" value="PhnE/PtxC"/>
</dbReference>
<evidence type="ECO:0000256" key="2">
    <source>
        <dbReference type="ARBA" id="ARBA00022448"/>
    </source>
</evidence>
<protein>
    <submittedName>
        <fullName evidence="9">Phosphonate ABC transporter, permease protein PhnE</fullName>
    </submittedName>
</protein>
<dbReference type="SUPFAM" id="SSF161098">
    <property type="entry name" value="MetI-like"/>
    <property type="match status" value="1"/>
</dbReference>
<feature type="domain" description="ABC transmembrane type-1" evidence="8">
    <location>
        <begin position="85"/>
        <end position="268"/>
    </location>
</feature>
<evidence type="ECO:0000256" key="6">
    <source>
        <dbReference type="ARBA" id="ARBA00023136"/>
    </source>
</evidence>
<organism evidence="9 10">
    <name type="scientific">Abiotrophia defectiva ATCC 49176</name>
    <dbReference type="NCBI Taxonomy" id="592010"/>
    <lineage>
        <taxon>Bacteria</taxon>
        <taxon>Bacillati</taxon>
        <taxon>Bacillota</taxon>
        <taxon>Bacilli</taxon>
        <taxon>Lactobacillales</taxon>
        <taxon>Aerococcaceae</taxon>
        <taxon>Abiotrophia</taxon>
    </lineage>
</organism>
<accession>W1Q5C7</accession>
<evidence type="ECO:0000259" key="8">
    <source>
        <dbReference type="PROSITE" id="PS50928"/>
    </source>
</evidence>
<comment type="caution">
    <text evidence="9">The sequence shown here is derived from an EMBL/GenBank/DDBJ whole genome shotgun (WGS) entry which is preliminary data.</text>
</comment>
<dbReference type="CDD" id="cd06261">
    <property type="entry name" value="TM_PBP2"/>
    <property type="match status" value="1"/>
</dbReference>
<gene>
    <name evidence="9" type="ORF">GCWU000182_001607</name>
</gene>
<evidence type="ECO:0000313" key="9">
    <source>
        <dbReference type="EMBL" id="ESK65064.1"/>
    </source>
</evidence>
<dbReference type="InterPro" id="IPR000515">
    <property type="entry name" value="MetI-like"/>
</dbReference>
<feature type="transmembrane region" description="Helical" evidence="7">
    <location>
        <begin position="250"/>
        <end position="268"/>
    </location>
</feature>
<dbReference type="HOGENOM" id="CLU_064254_1_2_9"/>
<dbReference type="InterPro" id="IPR035906">
    <property type="entry name" value="MetI-like_sf"/>
</dbReference>
<feature type="transmembrane region" description="Helical" evidence="7">
    <location>
        <begin position="93"/>
        <end position="116"/>
    </location>
</feature>
<feature type="transmembrane region" description="Helical" evidence="7">
    <location>
        <begin position="223"/>
        <end position="244"/>
    </location>
</feature>
<evidence type="ECO:0000313" key="10">
    <source>
        <dbReference type="Proteomes" id="UP000019050"/>
    </source>
</evidence>
<comment type="similarity">
    <text evidence="7">Belongs to the binding-protein-dependent transport system permease family.</text>
</comment>
<evidence type="ECO:0000256" key="4">
    <source>
        <dbReference type="ARBA" id="ARBA00022692"/>
    </source>
</evidence>
<comment type="subcellular location">
    <subcellularLocation>
        <location evidence="1 7">Cell membrane</location>
        <topology evidence="1 7">Multi-pass membrane protein</topology>
    </subcellularLocation>
</comment>
<keyword evidence="3" id="KW-1003">Cell membrane</keyword>
<feature type="transmembrane region" description="Helical" evidence="7">
    <location>
        <begin position="137"/>
        <end position="163"/>
    </location>
</feature>
<dbReference type="Gene3D" id="1.10.3720.10">
    <property type="entry name" value="MetI-like"/>
    <property type="match status" value="1"/>
</dbReference>
<dbReference type="EMBL" id="ACIN03000014">
    <property type="protein sequence ID" value="ESK65064.1"/>
    <property type="molecule type" value="Genomic_DNA"/>
</dbReference>
<keyword evidence="6 7" id="KW-0472">Membrane</keyword>
<dbReference type="Proteomes" id="UP000019050">
    <property type="component" value="Unassembled WGS sequence"/>
</dbReference>
<sequence length="276" mass="30917">MMMNAFWHRMWGPKTRTLPNGKTVSKKRSLTWLYLILVVLAFYYSIELTGFKMSTLLKRGNQFFVILGRMYPPNWDYWASVQGPLLDTIKMSILGSVIGALLAIPVAVVASYNMVVNRWITGSMKLVLSLIRTVPTLIYASVLTLVFGIGTFAGTVAIAIFTFSFMAKQLYEMIETVDMKPFEAMEALGANRVYSFLGAILPQVLPSYLASSLYTFEGNVRHAAILGWVGAGGIGVILNEKIAWREYTNLGMILVALYVTVLIIEYTSRYLRSKLT</sequence>
<dbReference type="PANTHER" id="PTHR30043:SF1">
    <property type="entry name" value="ABC TRANSPORT SYSTEM PERMEASE PROTEIN P69"/>
    <property type="match status" value="1"/>
</dbReference>
<evidence type="ECO:0000256" key="1">
    <source>
        <dbReference type="ARBA" id="ARBA00004651"/>
    </source>
</evidence>
<dbReference type="eggNOG" id="COG3639">
    <property type="taxonomic scope" value="Bacteria"/>
</dbReference>
<dbReference type="AlphaFoldDB" id="W1Q5C7"/>